<dbReference type="AlphaFoldDB" id="F6YVX5"/>
<sequence>SSVIDFNVSLSPPVDCKFLEGRYHDHQAVHAVNADSGDHGPPDPALHEAAVEETPHQSLVRVLESCLSGSKRTKLGCSRLLLPEKLTHRVARDVLRLSAAEPCGLRGCLLHVHLEADRAWKRLDSIVWDADIVPTFELTLVFKQEGRSGSSLGDFFRPGARRTLVLGPGFRLVKRKLYSVIGTVVEEC</sequence>
<evidence type="ECO:0000256" key="3">
    <source>
        <dbReference type="ARBA" id="ARBA00022490"/>
    </source>
</evidence>
<dbReference type="InterPro" id="IPR012918">
    <property type="entry name" value="RTP801-like"/>
</dbReference>
<dbReference type="Pfam" id="PF07809">
    <property type="entry name" value="RTP801_C"/>
    <property type="match status" value="1"/>
</dbReference>
<protein>
    <recommendedName>
        <fullName evidence="5">DNA damage-inducible transcript 4-like protein</fullName>
    </recommendedName>
</protein>
<accession>F6YVX5</accession>
<dbReference type="HOGENOM" id="CLU_086145_0_0_1"/>
<dbReference type="Proteomes" id="UP000002279">
    <property type="component" value="Chromosome 12"/>
</dbReference>
<comment type="similarity">
    <text evidence="2">Belongs to the DDIT4 family.</text>
</comment>
<evidence type="ECO:0000256" key="2">
    <source>
        <dbReference type="ARBA" id="ARBA00010670"/>
    </source>
</evidence>
<reference evidence="6" key="3">
    <citation type="submission" date="2025-09" db="UniProtKB">
        <authorList>
            <consortium name="Ensembl"/>
        </authorList>
    </citation>
    <scope>IDENTIFICATION</scope>
    <source>
        <strain evidence="6">Glennie</strain>
    </source>
</reference>
<keyword evidence="3" id="KW-0963">Cytoplasm</keyword>
<comment type="subcellular location">
    <subcellularLocation>
        <location evidence="1">Cytoplasm</location>
    </subcellularLocation>
</comment>
<dbReference type="GeneTree" id="ENSGT00530000063652"/>
<dbReference type="eggNOG" id="ENOG502R3EE">
    <property type="taxonomic scope" value="Eukaryota"/>
</dbReference>
<evidence type="ECO:0000256" key="4">
    <source>
        <dbReference type="ARBA" id="ARBA00037487"/>
    </source>
</evidence>
<reference evidence="6 7" key="1">
    <citation type="journal article" date="2008" name="Nature">
        <title>Genome analysis of the platypus reveals unique signatures of evolution.</title>
        <authorList>
            <person name="Warren W.C."/>
            <person name="Hillier L.W."/>
            <person name="Marshall Graves J.A."/>
            <person name="Birney E."/>
            <person name="Ponting C.P."/>
            <person name="Grutzner F."/>
            <person name="Belov K."/>
            <person name="Miller W."/>
            <person name="Clarke L."/>
            <person name="Chinwalla A.T."/>
            <person name="Yang S.P."/>
            <person name="Heger A."/>
            <person name="Locke D.P."/>
            <person name="Miethke P."/>
            <person name="Waters P.D."/>
            <person name="Veyrunes F."/>
            <person name="Fulton L."/>
            <person name="Fulton B."/>
            <person name="Graves T."/>
            <person name="Wallis J."/>
            <person name="Puente X.S."/>
            <person name="Lopez-Otin C."/>
            <person name="Ordonez G.R."/>
            <person name="Eichler E.E."/>
            <person name="Chen L."/>
            <person name="Cheng Z."/>
            <person name="Deakin J.E."/>
            <person name="Alsop A."/>
            <person name="Thompson K."/>
            <person name="Kirby P."/>
            <person name="Papenfuss A.T."/>
            <person name="Wakefield M.J."/>
            <person name="Olender T."/>
            <person name="Lancet D."/>
            <person name="Huttley G.A."/>
            <person name="Smit A.F."/>
            <person name="Pask A."/>
            <person name="Temple-Smith P."/>
            <person name="Batzer M.A."/>
            <person name="Walker J.A."/>
            <person name="Konkel M.K."/>
            <person name="Harris R.S."/>
            <person name="Whittington C.M."/>
            <person name="Wong E.S."/>
            <person name="Gemmell N.J."/>
            <person name="Buschiazzo E."/>
            <person name="Vargas Jentzsch I.M."/>
            <person name="Merkel A."/>
            <person name="Schmitz J."/>
            <person name="Zemann A."/>
            <person name="Churakov G."/>
            <person name="Kriegs J.O."/>
            <person name="Brosius J."/>
            <person name="Murchison E.P."/>
            <person name="Sachidanandam R."/>
            <person name="Smith C."/>
            <person name="Hannon G.J."/>
            <person name="Tsend-Ayush E."/>
            <person name="McMillan D."/>
            <person name="Attenborough R."/>
            <person name="Rens W."/>
            <person name="Ferguson-Smith M."/>
            <person name="Lefevre C.M."/>
            <person name="Sharp J.A."/>
            <person name="Nicholas K.R."/>
            <person name="Ray D.A."/>
            <person name="Kube M."/>
            <person name="Reinhardt R."/>
            <person name="Pringle T.H."/>
            <person name="Taylor J."/>
            <person name="Jones R.C."/>
            <person name="Nixon B."/>
            <person name="Dacheux J.L."/>
            <person name="Niwa H."/>
            <person name="Sekita Y."/>
            <person name="Huang X."/>
            <person name="Stark A."/>
            <person name="Kheradpour P."/>
            <person name="Kellis M."/>
            <person name="Flicek P."/>
            <person name="Chen Y."/>
            <person name="Webber C."/>
            <person name="Hardison R."/>
            <person name="Nelson J."/>
            <person name="Hallsworth-Pepin K."/>
            <person name="Delehaunty K."/>
            <person name="Markovic C."/>
            <person name="Minx P."/>
            <person name="Feng Y."/>
            <person name="Kremitzki C."/>
            <person name="Mitreva M."/>
            <person name="Glasscock J."/>
            <person name="Wylie T."/>
            <person name="Wohldmann P."/>
            <person name="Thiru P."/>
            <person name="Nhan M.N."/>
            <person name="Pohl C.S."/>
            <person name="Smith S.M."/>
            <person name="Hou S."/>
            <person name="Nefedov M."/>
            <person name="de Jong P.J."/>
            <person name="Renfree M.B."/>
            <person name="Mardis E.R."/>
            <person name="Wilson R.K."/>
        </authorList>
    </citation>
    <scope>NUCLEOTIDE SEQUENCE [LARGE SCALE GENOMIC DNA]</scope>
    <source>
        <strain evidence="6 7">Glennie</strain>
    </source>
</reference>
<dbReference type="OMA" id="VFKQDNC"/>
<dbReference type="PANTHER" id="PTHR12478">
    <property type="entry name" value="DNA-DAMAGE-INDUCIBLE TRANSCRIPT 4 PROTEIN DDIT4"/>
    <property type="match status" value="1"/>
</dbReference>
<dbReference type="InParanoid" id="F6YVX5"/>
<dbReference type="Ensembl" id="ENSOANT00000005074.2">
    <property type="protein sequence ID" value="ENSOANP00000005073.2"/>
    <property type="gene ID" value="ENSOANG00000003196.2"/>
</dbReference>
<gene>
    <name evidence="6" type="primary">DDIT4L</name>
</gene>
<dbReference type="GO" id="GO:0005737">
    <property type="term" value="C:cytoplasm"/>
    <property type="evidence" value="ECO:0007669"/>
    <property type="project" value="UniProtKB-SubCell"/>
</dbReference>
<dbReference type="GO" id="GO:0009968">
    <property type="term" value="P:negative regulation of signal transduction"/>
    <property type="evidence" value="ECO:0007669"/>
    <property type="project" value="InterPro"/>
</dbReference>
<dbReference type="InterPro" id="IPR038281">
    <property type="entry name" value="RTP801-like_C_sf"/>
</dbReference>
<keyword evidence="7" id="KW-1185">Reference proteome</keyword>
<proteinExistence type="inferred from homology"/>
<organism evidence="6 7">
    <name type="scientific">Ornithorhynchus anatinus</name>
    <name type="common">Duckbill platypus</name>
    <dbReference type="NCBI Taxonomy" id="9258"/>
    <lineage>
        <taxon>Eukaryota</taxon>
        <taxon>Metazoa</taxon>
        <taxon>Chordata</taxon>
        <taxon>Craniata</taxon>
        <taxon>Vertebrata</taxon>
        <taxon>Euteleostomi</taxon>
        <taxon>Mammalia</taxon>
        <taxon>Monotremata</taxon>
        <taxon>Ornithorhynchidae</taxon>
        <taxon>Ornithorhynchus</taxon>
    </lineage>
</organism>
<dbReference type="STRING" id="9258.ENSOANP00000005073"/>
<dbReference type="FunCoup" id="F6YVX5">
    <property type="interactions" value="395"/>
</dbReference>
<evidence type="ECO:0000313" key="6">
    <source>
        <dbReference type="Ensembl" id="ENSOANP00000005073.2"/>
    </source>
</evidence>
<dbReference type="Gene3D" id="3.90.470.40">
    <property type="entry name" value="RTP801-like"/>
    <property type="match status" value="1"/>
</dbReference>
<reference evidence="6" key="2">
    <citation type="submission" date="2025-08" db="UniProtKB">
        <authorList>
            <consortium name="Ensembl"/>
        </authorList>
    </citation>
    <scope>IDENTIFICATION</scope>
    <source>
        <strain evidence="6">Glennie</strain>
    </source>
</reference>
<evidence type="ECO:0000313" key="7">
    <source>
        <dbReference type="Proteomes" id="UP000002279"/>
    </source>
</evidence>
<dbReference type="PANTHER" id="PTHR12478:SF17">
    <property type="entry name" value="DNA DAMAGE-INDUCIBLE TRANSCRIPT 4-LIKE PROTEIN"/>
    <property type="match status" value="1"/>
</dbReference>
<name>F6YVX5_ORNAN</name>
<evidence type="ECO:0000256" key="1">
    <source>
        <dbReference type="ARBA" id="ARBA00004496"/>
    </source>
</evidence>
<evidence type="ECO:0000256" key="5">
    <source>
        <dbReference type="ARBA" id="ARBA00039359"/>
    </source>
</evidence>
<dbReference type="Bgee" id="ENSOANG00000003196">
    <property type="expression patterns" value="Expressed in adult mammalian kidney and 6 other cell types or tissues"/>
</dbReference>
<comment type="function">
    <text evidence="4">Inhibits cell growth by regulating the TOR signaling pathway upstream of the TSC1-TSC2 complex and downstream of AKT1.</text>
</comment>